<evidence type="ECO:0000313" key="2">
    <source>
        <dbReference type="EMBL" id="MED6235683.1"/>
    </source>
</evidence>
<keyword evidence="1" id="KW-0732">Signal</keyword>
<accession>A0ABU7ACG8</accession>
<feature type="signal peptide" evidence="1">
    <location>
        <begin position="1"/>
        <end position="19"/>
    </location>
</feature>
<proteinExistence type="predicted"/>
<feature type="chain" id="PRO_5047534964" description="Secreted protein" evidence="1">
    <location>
        <begin position="20"/>
        <end position="133"/>
    </location>
</feature>
<keyword evidence="3" id="KW-1185">Reference proteome</keyword>
<protein>
    <recommendedName>
        <fullName evidence="4">Secreted protein</fullName>
    </recommendedName>
</protein>
<name>A0ABU7ACG8_9TELE</name>
<sequence>MSSSIVLLLAPSIFSPTLTSSPVFVQVKHPPQHEAATTMFHISCSEFRDLYTVSFLLQTVCCTKAKRFGQLCTHLTTAAHIFWWLSFLFFTNKNLKCVVHLYSAPLTLILFVAKSKDVEKSALVKGHQNWPNL</sequence>
<evidence type="ECO:0000313" key="3">
    <source>
        <dbReference type="Proteomes" id="UP001345963"/>
    </source>
</evidence>
<gene>
    <name evidence="2" type="ORF">ATANTOWER_031630</name>
</gene>
<organism evidence="2 3">
    <name type="scientific">Ataeniobius toweri</name>
    <dbReference type="NCBI Taxonomy" id="208326"/>
    <lineage>
        <taxon>Eukaryota</taxon>
        <taxon>Metazoa</taxon>
        <taxon>Chordata</taxon>
        <taxon>Craniata</taxon>
        <taxon>Vertebrata</taxon>
        <taxon>Euteleostomi</taxon>
        <taxon>Actinopterygii</taxon>
        <taxon>Neopterygii</taxon>
        <taxon>Teleostei</taxon>
        <taxon>Neoteleostei</taxon>
        <taxon>Acanthomorphata</taxon>
        <taxon>Ovalentaria</taxon>
        <taxon>Atherinomorphae</taxon>
        <taxon>Cyprinodontiformes</taxon>
        <taxon>Goodeidae</taxon>
        <taxon>Ataeniobius</taxon>
    </lineage>
</organism>
<evidence type="ECO:0008006" key="4">
    <source>
        <dbReference type="Google" id="ProtNLM"/>
    </source>
</evidence>
<reference evidence="2 3" key="1">
    <citation type="submission" date="2021-07" db="EMBL/GenBank/DDBJ databases">
        <authorList>
            <person name="Palmer J.M."/>
        </authorList>
    </citation>
    <scope>NUCLEOTIDE SEQUENCE [LARGE SCALE GENOMIC DNA]</scope>
    <source>
        <strain evidence="2 3">AT_MEX2019</strain>
        <tissue evidence="2">Muscle</tissue>
    </source>
</reference>
<evidence type="ECO:0000256" key="1">
    <source>
        <dbReference type="SAM" id="SignalP"/>
    </source>
</evidence>
<comment type="caution">
    <text evidence="2">The sequence shown here is derived from an EMBL/GenBank/DDBJ whole genome shotgun (WGS) entry which is preliminary data.</text>
</comment>
<dbReference type="Proteomes" id="UP001345963">
    <property type="component" value="Unassembled WGS sequence"/>
</dbReference>
<dbReference type="EMBL" id="JAHUTI010010731">
    <property type="protein sequence ID" value="MED6235683.1"/>
    <property type="molecule type" value="Genomic_DNA"/>
</dbReference>